<dbReference type="PROSITE" id="PS50949">
    <property type="entry name" value="HTH_GNTR"/>
    <property type="match status" value="1"/>
</dbReference>
<dbReference type="GO" id="GO:0003700">
    <property type="term" value="F:DNA-binding transcription factor activity"/>
    <property type="evidence" value="ECO:0007669"/>
    <property type="project" value="InterPro"/>
</dbReference>
<keyword evidence="6" id="KW-1185">Reference proteome</keyword>
<dbReference type="EMBL" id="JACCBU010000001">
    <property type="protein sequence ID" value="NYE71686.1"/>
    <property type="molecule type" value="Genomic_DNA"/>
</dbReference>
<organism evidence="5 6">
    <name type="scientific">Microlunatus parietis</name>
    <dbReference type="NCBI Taxonomy" id="682979"/>
    <lineage>
        <taxon>Bacteria</taxon>
        <taxon>Bacillati</taxon>
        <taxon>Actinomycetota</taxon>
        <taxon>Actinomycetes</taxon>
        <taxon>Propionibacteriales</taxon>
        <taxon>Propionibacteriaceae</taxon>
        <taxon>Microlunatus</taxon>
    </lineage>
</organism>
<keyword evidence="3" id="KW-0804">Transcription</keyword>
<comment type="caution">
    <text evidence="5">The sequence shown here is derived from an EMBL/GenBank/DDBJ whole genome shotgun (WGS) entry which is preliminary data.</text>
</comment>
<dbReference type="InterPro" id="IPR008920">
    <property type="entry name" value="TF_FadR/GntR_C"/>
</dbReference>
<dbReference type="SMART" id="SM00895">
    <property type="entry name" value="FCD"/>
    <property type="match status" value="1"/>
</dbReference>
<accession>A0A7Y9LD94</accession>
<evidence type="ECO:0000259" key="4">
    <source>
        <dbReference type="PROSITE" id="PS50949"/>
    </source>
</evidence>
<reference evidence="5 6" key="1">
    <citation type="submission" date="2020-07" db="EMBL/GenBank/DDBJ databases">
        <title>Sequencing the genomes of 1000 actinobacteria strains.</title>
        <authorList>
            <person name="Klenk H.-P."/>
        </authorList>
    </citation>
    <scope>NUCLEOTIDE SEQUENCE [LARGE SCALE GENOMIC DNA]</scope>
    <source>
        <strain evidence="5 6">DSM 22083</strain>
    </source>
</reference>
<feature type="domain" description="HTH gntR-type" evidence="4">
    <location>
        <begin position="17"/>
        <end position="83"/>
    </location>
</feature>
<dbReference type="Pfam" id="PF00392">
    <property type="entry name" value="GntR"/>
    <property type="match status" value="1"/>
</dbReference>
<dbReference type="CDD" id="cd07377">
    <property type="entry name" value="WHTH_GntR"/>
    <property type="match status" value="1"/>
</dbReference>
<dbReference type="PANTHER" id="PTHR43537">
    <property type="entry name" value="TRANSCRIPTIONAL REGULATOR, GNTR FAMILY"/>
    <property type="match status" value="1"/>
</dbReference>
<sequence length="243" mass="27109">MTKEAPCIRICRSHPPVALGVHVTDRLRREIVSGQIPAGTHLVEGRLSELFGVSRGPVRDSLRQLEAEGLVEARRRGVYVRGLSLEDIDELYSLRTMLEREALQLAMHREQADWSEARRLLEEMTEAAERGDVEAFAHADLEFHTAFYRSAGHRRLGNVWAQYKPTFAAMLSVTNAQDARDLRPTLADHVQLLDALAAKDDAAVLTLLADHIEGSRQRMRHAHGRAIARPAEQAGAFGRSPAQ</sequence>
<dbReference type="SMART" id="SM00345">
    <property type="entry name" value="HTH_GNTR"/>
    <property type="match status" value="1"/>
</dbReference>
<dbReference type="RefSeq" id="WP_218871333.1">
    <property type="nucleotide sequence ID" value="NZ_JACCBU010000001.1"/>
</dbReference>
<gene>
    <name evidence="5" type="ORF">BKA15_003015</name>
</gene>
<dbReference type="PANTHER" id="PTHR43537:SF45">
    <property type="entry name" value="GNTR FAMILY REGULATORY PROTEIN"/>
    <property type="match status" value="1"/>
</dbReference>
<keyword evidence="2" id="KW-0238">DNA-binding</keyword>
<evidence type="ECO:0000256" key="3">
    <source>
        <dbReference type="ARBA" id="ARBA00023163"/>
    </source>
</evidence>
<evidence type="ECO:0000256" key="1">
    <source>
        <dbReference type="ARBA" id="ARBA00023015"/>
    </source>
</evidence>
<dbReference type="SUPFAM" id="SSF46785">
    <property type="entry name" value="Winged helix' DNA-binding domain"/>
    <property type="match status" value="1"/>
</dbReference>
<dbReference type="Gene3D" id="1.20.120.530">
    <property type="entry name" value="GntR ligand-binding domain-like"/>
    <property type="match status" value="1"/>
</dbReference>
<evidence type="ECO:0000313" key="6">
    <source>
        <dbReference type="Proteomes" id="UP000569914"/>
    </source>
</evidence>
<dbReference type="GO" id="GO:0003677">
    <property type="term" value="F:DNA binding"/>
    <property type="evidence" value="ECO:0007669"/>
    <property type="project" value="UniProtKB-KW"/>
</dbReference>
<evidence type="ECO:0000256" key="2">
    <source>
        <dbReference type="ARBA" id="ARBA00023125"/>
    </source>
</evidence>
<proteinExistence type="predicted"/>
<keyword evidence="1" id="KW-0805">Transcription regulation</keyword>
<name>A0A7Y9LD94_9ACTN</name>
<dbReference type="InterPro" id="IPR000524">
    <property type="entry name" value="Tscrpt_reg_HTH_GntR"/>
</dbReference>
<dbReference type="Proteomes" id="UP000569914">
    <property type="component" value="Unassembled WGS sequence"/>
</dbReference>
<dbReference type="AlphaFoldDB" id="A0A7Y9LD94"/>
<dbReference type="InterPro" id="IPR011711">
    <property type="entry name" value="GntR_C"/>
</dbReference>
<dbReference type="SUPFAM" id="SSF48008">
    <property type="entry name" value="GntR ligand-binding domain-like"/>
    <property type="match status" value="1"/>
</dbReference>
<dbReference type="InterPro" id="IPR036390">
    <property type="entry name" value="WH_DNA-bd_sf"/>
</dbReference>
<dbReference type="Gene3D" id="1.10.10.10">
    <property type="entry name" value="Winged helix-like DNA-binding domain superfamily/Winged helix DNA-binding domain"/>
    <property type="match status" value="1"/>
</dbReference>
<evidence type="ECO:0000313" key="5">
    <source>
        <dbReference type="EMBL" id="NYE71686.1"/>
    </source>
</evidence>
<protein>
    <submittedName>
        <fullName evidence="5">GntR family transcriptional regulator of gluconate operon</fullName>
    </submittedName>
</protein>
<dbReference type="InterPro" id="IPR036388">
    <property type="entry name" value="WH-like_DNA-bd_sf"/>
</dbReference>
<dbReference type="Pfam" id="PF07729">
    <property type="entry name" value="FCD"/>
    <property type="match status" value="1"/>
</dbReference>